<dbReference type="GO" id="GO:0016787">
    <property type="term" value="F:hydrolase activity"/>
    <property type="evidence" value="ECO:0007669"/>
    <property type="project" value="UniProtKB-KW"/>
</dbReference>
<accession>A0A1H5W134</accession>
<dbReference type="InterPro" id="IPR001310">
    <property type="entry name" value="Histidine_triad_HIT"/>
</dbReference>
<name>A0A1H5W134_9BACT</name>
<dbReference type="RefSeq" id="WP_103924577.1">
    <property type="nucleotide sequence ID" value="NZ_FNVR01000008.1"/>
</dbReference>
<keyword evidence="2 8" id="KW-0378">Hydrolase</keyword>
<dbReference type="GO" id="GO:0000166">
    <property type="term" value="F:nucleotide binding"/>
    <property type="evidence" value="ECO:0007669"/>
    <property type="project" value="UniProtKB-KW"/>
</dbReference>
<dbReference type="InterPro" id="IPR019808">
    <property type="entry name" value="Histidine_triad_CS"/>
</dbReference>
<evidence type="ECO:0000259" key="7">
    <source>
        <dbReference type="PROSITE" id="PS51084"/>
    </source>
</evidence>
<evidence type="ECO:0000256" key="3">
    <source>
        <dbReference type="PIRSR" id="PIRSR601310-1"/>
    </source>
</evidence>
<sequence length="285" mass="32730">MGTRNEFSHLTAKERESLSFPARIVKERGLLVGDVLDFGCGFGKDVEILRTQGFQISGYDRHYFPEYPTKKFDTIICFYVLNVLLPEEQSKVLMEISALLKPTGKAYFAVRRDITYEGFRTHKIHQKRTFQTNVILPFNSIYKNDNCEIYEYQHYNQAQKNHTGCPFCNPDSKAELILESAQTYSILDKFPVNPGHALIIPKRHVADYFELSFKEQSSCIFLLNEVKMEIQKHFNPDGFNVGINVGEKAGQTVFHVHIHLIPRYAGDVENPRGGVRGVIKGKELY</sequence>
<feature type="short sequence motif" description="Histidine triad motif" evidence="4 6">
    <location>
        <begin position="255"/>
        <end position="259"/>
    </location>
</feature>
<dbReference type="InterPro" id="IPR052908">
    <property type="entry name" value="AP-4-A_phosphorylase"/>
</dbReference>
<protein>
    <submittedName>
        <fullName evidence="8">Diadenosine tetraphosphate (Ap4A) hydrolase</fullName>
    </submittedName>
</protein>
<evidence type="ECO:0000313" key="9">
    <source>
        <dbReference type="Proteomes" id="UP000236736"/>
    </source>
</evidence>
<feature type="active site" description="Tele-AMP-histidine intermediate" evidence="3">
    <location>
        <position position="257"/>
    </location>
</feature>
<proteinExistence type="predicted"/>
<evidence type="ECO:0000256" key="6">
    <source>
        <dbReference type="PROSITE-ProRule" id="PRU00464"/>
    </source>
</evidence>
<dbReference type="PROSITE" id="PS00892">
    <property type="entry name" value="HIT_1"/>
    <property type="match status" value="1"/>
</dbReference>
<dbReference type="STRING" id="1120964.GCA_001313265_02614"/>
<reference evidence="9" key="1">
    <citation type="submission" date="2016-10" db="EMBL/GenBank/DDBJ databases">
        <authorList>
            <person name="Varghese N."/>
            <person name="Submissions S."/>
        </authorList>
    </citation>
    <scope>NUCLEOTIDE SEQUENCE [LARGE SCALE GENOMIC DNA]</scope>
    <source>
        <strain evidence="9">DSM 17298</strain>
    </source>
</reference>
<dbReference type="PANTHER" id="PTHR42997:SF1">
    <property type="entry name" value="AP-4-A PHOSPHORYLASE"/>
    <property type="match status" value="1"/>
</dbReference>
<dbReference type="AlphaFoldDB" id="A0A1H5W134"/>
<dbReference type="InterPro" id="IPR011146">
    <property type="entry name" value="HIT-like"/>
</dbReference>
<feature type="binding site" evidence="5">
    <location>
        <begin position="250"/>
        <end position="253"/>
    </location>
    <ligand>
        <name>substrate</name>
    </ligand>
</feature>
<evidence type="ECO:0000256" key="1">
    <source>
        <dbReference type="ARBA" id="ARBA00022741"/>
    </source>
</evidence>
<dbReference type="Pfam" id="PF13489">
    <property type="entry name" value="Methyltransf_23"/>
    <property type="match status" value="1"/>
</dbReference>
<evidence type="ECO:0000256" key="2">
    <source>
        <dbReference type="ARBA" id="ARBA00022801"/>
    </source>
</evidence>
<dbReference type="Gene3D" id="3.40.50.150">
    <property type="entry name" value="Vaccinia Virus protein VP39"/>
    <property type="match status" value="1"/>
</dbReference>
<gene>
    <name evidence="8" type="ORF">SAMN03080598_01911</name>
</gene>
<dbReference type="PRINTS" id="PR00332">
    <property type="entry name" value="HISTRIAD"/>
</dbReference>
<feature type="binding site" evidence="5">
    <location>
        <position position="259"/>
    </location>
    <ligand>
        <name>substrate</name>
    </ligand>
</feature>
<keyword evidence="9" id="KW-1185">Reference proteome</keyword>
<dbReference type="InterPro" id="IPR036265">
    <property type="entry name" value="HIT-like_sf"/>
</dbReference>
<dbReference type="PANTHER" id="PTHR42997">
    <property type="entry name" value="HIT FAMILY HYDROLASE"/>
    <property type="match status" value="1"/>
</dbReference>
<feature type="domain" description="HIT" evidence="7">
    <location>
        <begin position="163"/>
        <end position="270"/>
    </location>
</feature>
<keyword evidence="1" id="KW-0547">Nucleotide-binding</keyword>
<evidence type="ECO:0000313" key="8">
    <source>
        <dbReference type="EMBL" id="SEF92851.1"/>
    </source>
</evidence>
<dbReference type="Proteomes" id="UP000236736">
    <property type="component" value="Unassembled WGS sequence"/>
</dbReference>
<dbReference type="OrthoDB" id="9784774at2"/>
<dbReference type="SUPFAM" id="SSF54197">
    <property type="entry name" value="HIT-like"/>
    <property type="match status" value="1"/>
</dbReference>
<organism evidence="8 9">
    <name type="scientific">Algoriphagus boritolerans DSM 17298 = JCM 18970</name>
    <dbReference type="NCBI Taxonomy" id="1120964"/>
    <lineage>
        <taxon>Bacteria</taxon>
        <taxon>Pseudomonadati</taxon>
        <taxon>Bacteroidota</taxon>
        <taxon>Cytophagia</taxon>
        <taxon>Cytophagales</taxon>
        <taxon>Cyclobacteriaceae</taxon>
        <taxon>Algoriphagus</taxon>
    </lineage>
</organism>
<dbReference type="Pfam" id="PF01230">
    <property type="entry name" value="HIT"/>
    <property type="match status" value="1"/>
</dbReference>
<dbReference type="InterPro" id="IPR029063">
    <property type="entry name" value="SAM-dependent_MTases_sf"/>
</dbReference>
<dbReference type="Gene3D" id="3.30.428.10">
    <property type="entry name" value="HIT-like"/>
    <property type="match status" value="1"/>
</dbReference>
<evidence type="ECO:0000256" key="5">
    <source>
        <dbReference type="PIRSR" id="PIRSR639383-2"/>
    </source>
</evidence>
<evidence type="ECO:0000256" key="4">
    <source>
        <dbReference type="PIRSR" id="PIRSR601310-3"/>
    </source>
</evidence>
<dbReference type="EMBL" id="FNVR01000008">
    <property type="protein sequence ID" value="SEF92851.1"/>
    <property type="molecule type" value="Genomic_DNA"/>
</dbReference>
<dbReference type="PROSITE" id="PS51084">
    <property type="entry name" value="HIT_2"/>
    <property type="match status" value="1"/>
</dbReference>
<dbReference type="SUPFAM" id="SSF53335">
    <property type="entry name" value="S-adenosyl-L-methionine-dependent methyltransferases"/>
    <property type="match status" value="1"/>
</dbReference>
<dbReference type="CDD" id="cd01275">
    <property type="entry name" value="FHIT"/>
    <property type="match status" value="1"/>
</dbReference>
<dbReference type="InterPro" id="IPR039383">
    <property type="entry name" value="FHIT"/>
</dbReference>